<dbReference type="Pfam" id="PF24681">
    <property type="entry name" value="Kelch_KLHDC2_KLHL20_DRC7"/>
    <property type="match status" value="1"/>
</dbReference>
<proteinExistence type="predicted"/>
<feature type="signal peptide" evidence="4">
    <location>
        <begin position="1"/>
        <end position="18"/>
    </location>
</feature>
<keyword evidence="4" id="KW-0732">Signal</keyword>
<feature type="transmembrane region" description="Helical" evidence="3">
    <location>
        <begin position="424"/>
        <end position="445"/>
    </location>
</feature>
<evidence type="ECO:0000313" key="5">
    <source>
        <dbReference type="EMBL" id="ORX52703.1"/>
    </source>
</evidence>
<gene>
    <name evidence="5" type="ORF">DM01DRAFT_1336486</name>
</gene>
<reference evidence="5 6" key="1">
    <citation type="submission" date="2016-07" db="EMBL/GenBank/DDBJ databases">
        <title>Pervasive Adenine N6-methylation of Active Genes in Fungi.</title>
        <authorList>
            <consortium name="DOE Joint Genome Institute"/>
            <person name="Mondo S.J."/>
            <person name="Dannebaum R.O."/>
            <person name="Kuo R.C."/>
            <person name="Labutti K."/>
            <person name="Haridas S."/>
            <person name="Kuo A."/>
            <person name="Salamov A."/>
            <person name="Ahrendt S.R."/>
            <person name="Lipzen A."/>
            <person name="Sullivan W."/>
            <person name="Andreopoulos W.B."/>
            <person name="Clum A."/>
            <person name="Lindquist E."/>
            <person name="Daum C."/>
            <person name="Ramamoorthy G.K."/>
            <person name="Gryganskyi A."/>
            <person name="Culley D."/>
            <person name="Magnuson J.K."/>
            <person name="James T.Y."/>
            <person name="O'Malley M.A."/>
            <person name="Stajich J.E."/>
            <person name="Spatafora J.W."/>
            <person name="Visel A."/>
            <person name="Grigoriev I.V."/>
        </authorList>
    </citation>
    <scope>NUCLEOTIDE SEQUENCE [LARGE SCALE GENOMIC DNA]</scope>
    <source>
        <strain evidence="5 6">NRRL 3301</strain>
    </source>
</reference>
<evidence type="ECO:0000256" key="1">
    <source>
        <dbReference type="ARBA" id="ARBA00022441"/>
    </source>
</evidence>
<dbReference type="PANTHER" id="PTHR46093:SF18">
    <property type="entry name" value="FIBRONECTIN TYPE-III DOMAIN-CONTAINING PROTEIN"/>
    <property type="match status" value="1"/>
</dbReference>
<dbReference type="OrthoDB" id="2363659at2759"/>
<protein>
    <recommendedName>
        <fullName evidence="7">Galactose oxidase</fullName>
    </recommendedName>
</protein>
<name>A0A1X2GGL7_9FUNG</name>
<keyword evidence="2" id="KW-0677">Repeat</keyword>
<dbReference type="Gene3D" id="2.120.10.80">
    <property type="entry name" value="Kelch-type beta propeller"/>
    <property type="match status" value="2"/>
</dbReference>
<keyword evidence="3" id="KW-0812">Transmembrane</keyword>
<feature type="chain" id="PRO_5013344235" description="Galactose oxidase" evidence="4">
    <location>
        <begin position="19"/>
        <end position="547"/>
    </location>
</feature>
<evidence type="ECO:0000256" key="4">
    <source>
        <dbReference type="SAM" id="SignalP"/>
    </source>
</evidence>
<evidence type="ECO:0000313" key="6">
    <source>
        <dbReference type="Proteomes" id="UP000242146"/>
    </source>
</evidence>
<keyword evidence="1" id="KW-0880">Kelch repeat</keyword>
<dbReference type="Proteomes" id="UP000242146">
    <property type="component" value="Unassembled WGS sequence"/>
</dbReference>
<keyword evidence="3" id="KW-1133">Transmembrane helix</keyword>
<dbReference type="AlphaFoldDB" id="A0A1X2GGL7"/>
<keyword evidence="6" id="KW-1185">Reference proteome</keyword>
<accession>A0A1X2GGL7</accession>
<dbReference type="EMBL" id="MCGT01000017">
    <property type="protein sequence ID" value="ORX52703.1"/>
    <property type="molecule type" value="Genomic_DNA"/>
</dbReference>
<sequence>MFIPSLVSLTLIVTRVLAQCTTPGPSQRTFYSLAAVKNSLYLAGGSTTVLDIWKLDMTQGVDTNCPAWVQVSAAVNASSVFGPFVYGAMVPDEAKNQLLIFAGDTNANTTSMPAGPISFDLTQKSFVTGSVNNPGYEARAVMSATLDTSGKIWIYGGRHPITFGSGGTLVSQSDYYNYDLTTSPLSGTADPVSSAYGNRPGRWGHTTTLVNNKLFTLGGFIQQNGTAKNIVDFASAQVFDISSKQAMAMATIGDIPPTLSGFSAVAALDGHSIIVFGGVDTSNAVHSNVYILDTCTLTWHAQPTSGQTSNRVAHSAYMFGKYMITMLGVQSVASNDNDEPTGATVIDNVAILDTSTFTWVSNFPAGYTPETVKTSPTCTFAWPSLPTVWQAQGTDPMPYDNSVISNPYTASFSVPPPLTDAQKGGVGIGVPLFVIACAAAAFYVYRRRQKQKARPTNPRWTGIISHSSASLASRQPAAGVPADYPLSTYSPSANKDLRTYTAADHDIWEQQLMQDSQHSSKNETLSRHEDIWAQMRGLHAPGDQERR</sequence>
<evidence type="ECO:0000256" key="2">
    <source>
        <dbReference type="ARBA" id="ARBA00022737"/>
    </source>
</evidence>
<evidence type="ECO:0008006" key="7">
    <source>
        <dbReference type="Google" id="ProtNLM"/>
    </source>
</evidence>
<organism evidence="5 6">
    <name type="scientific">Hesseltinella vesiculosa</name>
    <dbReference type="NCBI Taxonomy" id="101127"/>
    <lineage>
        <taxon>Eukaryota</taxon>
        <taxon>Fungi</taxon>
        <taxon>Fungi incertae sedis</taxon>
        <taxon>Mucoromycota</taxon>
        <taxon>Mucoromycotina</taxon>
        <taxon>Mucoromycetes</taxon>
        <taxon>Mucorales</taxon>
        <taxon>Cunninghamellaceae</taxon>
        <taxon>Hesseltinella</taxon>
    </lineage>
</organism>
<dbReference type="SUPFAM" id="SSF117281">
    <property type="entry name" value="Kelch motif"/>
    <property type="match status" value="1"/>
</dbReference>
<keyword evidence="3" id="KW-0472">Membrane</keyword>
<dbReference type="InterPro" id="IPR015915">
    <property type="entry name" value="Kelch-typ_b-propeller"/>
</dbReference>
<evidence type="ECO:0000256" key="3">
    <source>
        <dbReference type="SAM" id="Phobius"/>
    </source>
</evidence>
<dbReference type="STRING" id="101127.A0A1X2GGL7"/>
<dbReference type="PANTHER" id="PTHR46093">
    <property type="entry name" value="ACYL-COA-BINDING DOMAIN-CONTAINING PROTEIN 5"/>
    <property type="match status" value="1"/>
</dbReference>
<comment type="caution">
    <text evidence="5">The sequence shown here is derived from an EMBL/GenBank/DDBJ whole genome shotgun (WGS) entry which is preliminary data.</text>
</comment>